<dbReference type="InParanoid" id="B4IZU0"/>
<feature type="chain" id="PRO_5002811225" evidence="3">
    <location>
        <begin position="20"/>
        <end position="104"/>
    </location>
</feature>
<dbReference type="STRING" id="7222.B4IZU0"/>
<dbReference type="PROSITE" id="PS51155">
    <property type="entry name" value="CHIT_BIND_RR_2"/>
    <property type="match status" value="1"/>
</dbReference>
<evidence type="ECO:0000256" key="1">
    <source>
        <dbReference type="ARBA" id="ARBA00022460"/>
    </source>
</evidence>
<dbReference type="PANTHER" id="PTHR10380">
    <property type="entry name" value="CUTICLE PROTEIN"/>
    <property type="match status" value="1"/>
</dbReference>
<dbReference type="eggNOG" id="ENOG502ST8A">
    <property type="taxonomic scope" value="Eukaryota"/>
</dbReference>
<keyword evidence="5" id="KW-1185">Reference proteome</keyword>
<name>B4IZU0_DROGR</name>
<accession>B4IZU0</accession>
<dbReference type="KEGG" id="dgr:6558137"/>
<dbReference type="OMA" id="QGAHIPH"/>
<dbReference type="PROSITE" id="PS00233">
    <property type="entry name" value="CHIT_BIND_RR_1"/>
    <property type="match status" value="1"/>
</dbReference>
<evidence type="ECO:0000313" key="4">
    <source>
        <dbReference type="EMBL" id="EDV95675.1"/>
    </source>
</evidence>
<gene>
    <name evidence="4" type="primary">Dgri\GH15837</name>
    <name evidence="4" type="ORF">Dgri_GH15837</name>
</gene>
<keyword evidence="1 2" id="KW-0193">Cuticle</keyword>
<dbReference type="PANTHER" id="PTHR10380:SF218">
    <property type="entry name" value="ADULT CUTICLE PROTEIN 65AA-RELATED"/>
    <property type="match status" value="1"/>
</dbReference>
<dbReference type="AlphaFoldDB" id="B4IZU0"/>
<proteinExistence type="predicted"/>
<dbReference type="InterPro" id="IPR050468">
    <property type="entry name" value="Cuticle_Struct_Prot"/>
</dbReference>
<dbReference type="InterPro" id="IPR031311">
    <property type="entry name" value="CHIT_BIND_RR_consensus"/>
</dbReference>
<dbReference type="GO" id="GO:0008010">
    <property type="term" value="F:structural constituent of chitin-based larval cuticle"/>
    <property type="evidence" value="ECO:0007669"/>
    <property type="project" value="TreeGrafter"/>
</dbReference>
<dbReference type="InterPro" id="IPR000618">
    <property type="entry name" value="Insect_cuticle"/>
</dbReference>
<dbReference type="Pfam" id="PF00379">
    <property type="entry name" value="Chitin_bind_4"/>
    <property type="match status" value="1"/>
</dbReference>
<protein>
    <submittedName>
        <fullName evidence="4">GH15837</fullName>
    </submittedName>
</protein>
<dbReference type="OrthoDB" id="7255276at2759"/>
<sequence length="104" mass="11142">MKCTPVIICLSLCLVLCSAAPSADVETVQNNADVKPDGYNFVLETSDGTKRTEEAILKNIGTENEAISVKGSYSYLGPDGVTYTVNFVADENGFQPEGAHIPRE</sequence>
<dbReference type="HOGENOM" id="CLU_065450_7_3_1"/>
<keyword evidence="3" id="KW-0732">Signal</keyword>
<reference evidence="4 5" key="1">
    <citation type="journal article" date="2007" name="Nature">
        <title>Evolution of genes and genomes on the Drosophila phylogeny.</title>
        <authorList>
            <consortium name="Drosophila 12 Genomes Consortium"/>
            <person name="Clark A.G."/>
            <person name="Eisen M.B."/>
            <person name="Smith D.R."/>
            <person name="Bergman C.M."/>
            <person name="Oliver B."/>
            <person name="Markow T.A."/>
            <person name="Kaufman T.C."/>
            <person name="Kellis M."/>
            <person name="Gelbart W."/>
            <person name="Iyer V.N."/>
            <person name="Pollard D.A."/>
            <person name="Sackton T.B."/>
            <person name="Larracuente A.M."/>
            <person name="Singh N.D."/>
            <person name="Abad J.P."/>
            <person name="Abt D.N."/>
            <person name="Adryan B."/>
            <person name="Aguade M."/>
            <person name="Akashi H."/>
            <person name="Anderson W.W."/>
            <person name="Aquadro C.F."/>
            <person name="Ardell D.H."/>
            <person name="Arguello R."/>
            <person name="Artieri C.G."/>
            <person name="Barbash D.A."/>
            <person name="Barker D."/>
            <person name="Barsanti P."/>
            <person name="Batterham P."/>
            <person name="Batzoglou S."/>
            <person name="Begun D."/>
            <person name="Bhutkar A."/>
            <person name="Blanco E."/>
            <person name="Bosak S.A."/>
            <person name="Bradley R.K."/>
            <person name="Brand A.D."/>
            <person name="Brent M.R."/>
            <person name="Brooks A.N."/>
            <person name="Brown R.H."/>
            <person name="Butlin R.K."/>
            <person name="Caggese C."/>
            <person name="Calvi B.R."/>
            <person name="Bernardo de Carvalho A."/>
            <person name="Caspi A."/>
            <person name="Castrezana S."/>
            <person name="Celniker S.E."/>
            <person name="Chang J.L."/>
            <person name="Chapple C."/>
            <person name="Chatterji S."/>
            <person name="Chinwalla A."/>
            <person name="Civetta A."/>
            <person name="Clifton S.W."/>
            <person name="Comeron J.M."/>
            <person name="Costello J.C."/>
            <person name="Coyne J.A."/>
            <person name="Daub J."/>
            <person name="David R.G."/>
            <person name="Delcher A.L."/>
            <person name="Delehaunty K."/>
            <person name="Do C.B."/>
            <person name="Ebling H."/>
            <person name="Edwards K."/>
            <person name="Eickbush T."/>
            <person name="Evans J.D."/>
            <person name="Filipski A."/>
            <person name="Findeiss S."/>
            <person name="Freyhult E."/>
            <person name="Fulton L."/>
            <person name="Fulton R."/>
            <person name="Garcia A.C."/>
            <person name="Gardiner A."/>
            <person name="Garfield D.A."/>
            <person name="Garvin B.E."/>
            <person name="Gibson G."/>
            <person name="Gilbert D."/>
            <person name="Gnerre S."/>
            <person name="Godfrey J."/>
            <person name="Good R."/>
            <person name="Gotea V."/>
            <person name="Gravely B."/>
            <person name="Greenberg A.J."/>
            <person name="Griffiths-Jones S."/>
            <person name="Gross S."/>
            <person name="Guigo R."/>
            <person name="Gustafson E.A."/>
            <person name="Haerty W."/>
            <person name="Hahn M.W."/>
            <person name="Halligan D.L."/>
            <person name="Halpern A.L."/>
            <person name="Halter G.M."/>
            <person name="Han M.V."/>
            <person name="Heger A."/>
            <person name="Hillier L."/>
            <person name="Hinrichs A.S."/>
            <person name="Holmes I."/>
            <person name="Hoskins R.A."/>
            <person name="Hubisz M.J."/>
            <person name="Hultmark D."/>
            <person name="Huntley M.A."/>
            <person name="Jaffe D.B."/>
            <person name="Jagadeeshan S."/>
            <person name="Jeck W.R."/>
            <person name="Johnson J."/>
            <person name="Jones C.D."/>
            <person name="Jordan W.C."/>
            <person name="Karpen G.H."/>
            <person name="Kataoka E."/>
            <person name="Keightley P.D."/>
            <person name="Kheradpour P."/>
            <person name="Kirkness E.F."/>
            <person name="Koerich L.B."/>
            <person name="Kristiansen K."/>
            <person name="Kudrna D."/>
            <person name="Kulathinal R.J."/>
            <person name="Kumar S."/>
            <person name="Kwok R."/>
            <person name="Lander E."/>
            <person name="Langley C.H."/>
            <person name="Lapoint R."/>
            <person name="Lazzaro B.P."/>
            <person name="Lee S.J."/>
            <person name="Levesque L."/>
            <person name="Li R."/>
            <person name="Lin C.F."/>
            <person name="Lin M.F."/>
            <person name="Lindblad-Toh K."/>
            <person name="Llopart A."/>
            <person name="Long M."/>
            <person name="Low L."/>
            <person name="Lozovsky E."/>
            <person name="Lu J."/>
            <person name="Luo M."/>
            <person name="Machado C.A."/>
            <person name="Makalowski W."/>
            <person name="Marzo M."/>
            <person name="Matsuda M."/>
            <person name="Matzkin L."/>
            <person name="McAllister B."/>
            <person name="McBride C.S."/>
            <person name="McKernan B."/>
            <person name="McKernan K."/>
            <person name="Mendez-Lago M."/>
            <person name="Minx P."/>
            <person name="Mollenhauer M.U."/>
            <person name="Montooth K."/>
            <person name="Mount S.M."/>
            <person name="Mu X."/>
            <person name="Myers E."/>
            <person name="Negre B."/>
            <person name="Newfeld S."/>
            <person name="Nielsen R."/>
            <person name="Noor M.A."/>
            <person name="O'Grady P."/>
            <person name="Pachter L."/>
            <person name="Papaceit M."/>
            <person name="Parisi M.J."/>
            <person name="Parisi M."/>
            <person name="Parts L."/>
            <person name="Pedersen J.S."/>
            <person name="Pesole G."/>
            <person name="Phillippy A.M."/>
            <person name="Ponting C.P."/>
            <person name="Pop M."/>
            <person name="Porcelli D."/>
            <person name="Powell J.R."/>
            <person name="Prohaska S."/>
            <person name="Pruitt K."/>
            <person name="Puig M."/>
            <person name="Quesneville H."/>
            <person name="Ram K.R."/>
            <person name="Rand D."/>
            <person name="Rasmussen M.D."/>
            <person name="Reed L.K."/>
            <person name="Reenan R."/>
            <person name="Reily A."/>
            <person name="Remington K.A."/>
            <person name="Rieger T.T."/>
            <person name="Ritchie M.G."/>
            <person name="Robin C."/>
            <person name="Rogers Y.H."/>
            <person name="Rohde C."/>
            <person name="Rozas J."/>
            <person name="Rubenfield M.J."/>
            <person name="Ruiz A."/>
            <person name="Russo S."/>
            <person name="Salzberg S.L."/>
            <person name="Sanchez-Gracia A."/>
            <person name="Saranga D.J."/>
            <person name="Sato H."/>
            <person name="Schaeffer S.W."/>
            <person name="Schatz M.C."/>
            <person name="Schlenke T."/>
            <person name="Schwartz R."/>
            <person name="Segarra C."/>
            <person name="Singh R.S."/>
            <person name="Sirot L."/>
            <person name="Sirota M."/>
            <person name="Sisneros N.B."/>
            <person name="Smith C.D."/>
            <person name="Smith T.F."/>
            <person name="Spieth J."/>
            <person name="Stage D.E."/>
            <person name="Stark A."/>
            <person name="Stephan W."/>
            <person name="Strausberg R.L."/>
            <person name="Strempel S."/>
            <person name="Sturgill D."/>
            <person name="Sutton G."/>
            <person name="Sutton G.G."/>
            <person name="Tao W."/>
            <person name="Teichmann S."/>
            <person name="Tobari Y.N."/>
            <person name="Tomimura Y."/>
            <person name="Tsolas J.M."/>
            <person name="Valente V.L."/>
            <person name="Venter E."/>
            <person name="Venter J.C."/>
            <person name="Vicario S."/>
            <person name="Vieira F.G."/>
            <person name="Vilella A.J."/>
            <person name="Villasante A."/>
            <person name="Walenz B."/>
            <person name="Wang J."/>
            <person name="Wasserman M."/>
            <person name="Watts T."/>
            <person name="Wilson D."/>
            <person name="Wilson R.K."/>
            <person name="Wing R.A."/>
            <person name="Wolfner M.F."/>
            <person name="Wong A."/>
            <person name="Wong G.K."/>
            <person name="Wu C.I."/>
            <person name="Wu G."/>
            <person name="Yamamoto D."/>
            <person name="Yang H.P."/>
            <person name="Yang S.P."/>
            <person name="Yorke J.A."/>
            <person name="Yoshida K."/>
            <person name="Zdobnov E."/>
            <person name="Zhang P."/>
            <person name="Zhang Y."/>
            <person name="Zimin A.V."/>
            <person name="Baldwin J."/>
            <person name="Abdouelleil A."/>
            <person name="Abdulkadir J."/>
            <person name="Abebe A."/>
            <person name="Abera B."/>
            <person name="Abreu J."/>
            <person name="Acer S.C."/>
            <person name="Aftuck L."/>
            <person name="Alexander A."/>
            <person name="An P."/>
            <person name="Anderson E."/>
            <person name="Anderson S."/>
            <person name="Arachi H."/>
            <person name="Azer M."/>
            <person name="Bachantsang P."/>
            <person name="Barry A."/>
            <person name="Bayul T."/>
            <person name="Berlin A."/>
            <person name="Bessette D."/>
            <person name="Bloom T."/>
            <person name="Blye J."/>
            <person name="Boguslavskiy L."/>
            <person name="Bonnet C."/>
            <person name="Boukhgalter B."/>
            <person name="Bourzgui I."/>
            <person name="Brown A."/>
            <person name="Cahill P."/>
            <person name="Channer S."/>
            <person name="Cheshatsang Y."/>
            <person name="Chuda L."/>
            <person name="Citroen M."/>
            <person name="Collymore A."/>
            <person name="Cooke P."/>
            <person name="Costello M."/>
            <person name="D'Aco K."/>
            <person name="Daza R."/>
            <person name="De Haan G."/>
            <person name="DeGray S."/>
            <person name="DeMaso C."/>
            <person name="Dhargay N."/>
            <person name="Dooley K."/>
            <person name="Dooley E."/>
            <person name="Doricent M."/>
            <person name="Dorje P."/>
            <person name="Dorjee K."/>
            <person name="Dupes A."/>
            <person name="Elong R."/>
            <person name="Falk J."/>
            <person name="Farina A."/>
            <person name="Faro S."/>
            <person name="Ferguson D."/>
            <person name="Fisher S."/>
            <person name="Foley C.D."/>
            <person name="Franke A."/>
            <person name="Friedrich D."/>
            <person name="Gadbois L."/>
            <person name="Gearin G."/>
            <person name="Gearin C.R."/>
            <person name="Giannoukos G."/>
            <person name="Goode T."/>
            <person name="Graham J."/>
            <person name="Grandbois E."/>
            <person name="Grewal S."/>
            <person name="Gyaltsen K."/>
            <person name="Hafez N."/>
            <person name="Hagos B."/>
            <person name="Hall J."/>
            <person name="Henson C."/>
            <person name="Hollinger A."/>
            <person name="Honan T."/>
            <person name="Huard M.D."/>
            <person name="Hughes L."/>
            <person name="Hurhula B."/>
            <person name="Husby M.E."/>
            <person name="Kamat A."/>
            <person name="Kanga B."/>
            <person name="Kashin S."/>
            <person name="Khazanovich D."/>
            <person name="Kisner P."/>
            <person name="Lance K."/>
            <person name="Lara M."/>
            <person name="Lee W."/>
            <person name="Lennon N."/>
            <person name="Letendre F."/>
            <person name="LeVine R."/>
            <person name="Lipovsky A."/>
            <person name="Liu X."/>
            <person name="Liu J."/>
            <person name="Liu S."/>
            <person name="Lokyitsang T."/>
            <person name="Lokyitsang Y."/>
            <person name="Lubonja R."/>
            <person name="Lui A."/>
            <person name="MacDonald P."/>
            <person name="Magnisalis V."/>
            <person name="Maru K."/>
            <person name="Matthews C."/>
            <person name="McCusker W."/>
            <person name="McDonough S."/>
            <person name="Mehta T."/>
            <person name="Meldrim J."/>
            <person name="Meneus L."/>
            <person name="Mihai O."/>
            <person name="Mihalev A."/>
            <person name="Mihova T."/>
            <person name="Mittelman R."/>
            <person name="Mlenga V."/>
            <person name="Montmayeur A."/>
            <person name="Mulrain L."/>
            <person name="Navidi A."/>
            <person name="Naylor J."/>
            <person name="Negash T."/>
            <person name="Nguyen T."/>
            <person name="Nguyen N."/>
            <person name="Nicol R."/>
            <person name="Norbu C."/>
            <person name="Norbu N."/>
            <person name="Novod N."/>
            <person name="O'Neill B."/>
            <person name="Osman S."/>
            <person name="Markiewicz E."/>
            <person name="Oyono O.L."/>
            <person name="Patti C."/>
            <person name="Phunkhang P."/>
            <person name="Pierre F."/>
            <person name="Priest M."/>
            <person name="Raghuraman S."/>
            <person name="Rege F."/>
            <person name="Reyes R."/>
            <person name="Rise C."/>
            <person name="Rogov P."/>
            <person name="Ross K."/>
            <person name="Ryan E."/>
            <person name="Settipalli S."/>
            <person name="Shea T."/>
            <person name="Sherpa N."/>
            <person name="Shi L."/>
            <person name="Shih D."/>
            <person name="Sparrow T."/>
            <person name="Spaulding J."/>
            <person name="Stalker J."/>
            <person name="Stange-Thomann N."/>
            <person name="Stavropoulos S."/>
            <person name="Stone C."/>
            <person name="Strader C."/>
            <person name="Tesfaye S."/>
            <person name="Thomson T."/>
            <person name="Thoulutsang Y."/>
            <person name="Thoulutsang D."/>
            <person name="Topham K."/>
            <person name="Topping I."/>
            <person name="Tsamla T."/>
            <person name="Vassiliev H."/>
            <person name="Vo A."/>
            <person name="Wangchuk T."/>
            <person name="Wangdi T."/>
            <person name="Weiand M."/>
            <person name="Wilkinson J."/>
            <person name="Wilson A."/>
            <person name="Yadav S."/>
            <person name="Young G."/>
            <person name="Yu Q."/>
            <person name="Zembek L."/>
            <person name="Zhong D."/>
            <person name="Zimmer A."/>
            <person name="Zwirko Z."/>
            <person name="Jaffe D.B."/>
            <person name="Alvarez P."/>
            <person name="Brockman W."/>
            <person name="Butler J."/>
            <person name="Chin C."/>
            <person name="Gnerre S."/>
            <person name="Grabherr M."/>
            <person name="Kleber M."/>
            <person name="Mauceli E."/>
            <person name="MacCallum I."/>
        </authorList>
    </citation>
    <scope>NUCLEOTIDE SEQUENCE [LARGE SCALE GENOMIC DNA]</scope>
    <source>
        <strain evidence="5">Tucson 15287-2541.00</strain>
    </source>
</reference>
<feature type="signal peptide" evidence="3">
    <location>
        <begin position="1"/>
        <end position="19"/>
    </location>
</feature>
<dbReference type="PRINTS" id="PR00947">
    <property type="entry name" value="CUTICLE"/>
</dbReference>
<evidence type="ECO:0000313" key="5">
    <source>
        <dbReference type="Proteomes" id="UP000001070"/>
    </source>
</evidence>
<dbReference type="EMBL" id="CH916366">
    <property type="protein sequence ID" value="EDV95675.1"/>
    <property type="molecule type" value="Genomic_DNA"/>
</dbReference>
<evidence type="ECO:0000256" key="2">
    <source>
        <dbReference type="PROSITE-ProRule" id="PRU00497"/>
    </source>
</evidence>
<dbReference type="PhylomeDB" id="B4IZU0"/>
<dbReference type="GO" id="GO:0062129">
    <property type="term" value="C:chitin-based extracellular matrix"/>
    <property type="evidence" value="ECO:0007669"/>
    <property type="project" value="TreeGrafter"/>
</dbReference>
<organism evidence="5">
    <name type="scientific">Drosophila grimshawi</name>
    <name type="common">Hawaiian fruit fly</name>
    <name type="synonym">Idiomyia grimshawi</name>
    <dbReference type="NCBI Taxonomy" id="7222"/>
    <lineage>
        <taxon>Eukaryota</taxon>
        <taxon>Metazoa</taxon>
        <taxon>Ecdysozoa</taxon>
        <taxon>Arthropoda</taxon>
        <taxon>Hexapoda</taxon>
        <taxon>Insecta</taxon>
        <taxon>Pterygota</taxon>
        <taxon>Neoptera</taxon>
        <taxon>Endopterygota</taxon>
        <taxon>Diptera</taxon>
        <taxon>Brachycera</taxon>
        <taxon>Muscomorpha</taxon>
        <taxon>Ephydroidea</taxon>
        <taxon>Drosophilidae</taxon>
        <taxon>Drosophila</taxon>
        <taxon>Hawaiian Drosophila</taxon>
    </lineage>
</organism>
<dbReference type="Proteomes" id="UP000001070">
    <property type="component" value="Unassembled WGS sequence"/>
</dbReference>
<evidence type="ECO:0000256" key="3">
    <source>
        <dbReference type="SAM" id="SignalP"/>
    </source>
</evidence>